<dbReference type="InterPro" id="IPR014729">
    <property type="entry name" value="Rossmann-like_a/b/a_fold"/>
</dbReference>
<comment type="catalytic activity">
    <reaction evidence="10">
        <text>nicotinate beta-D-ribonucleotide + ATP + H(+) = deamido-NAD(+) + diphosphate</text>
        <dbReference type="Rhea" id="RHEA:22860"/>
        <dbReference type="ChEBI" id="CHEBI:15378"/>
        <dbReference type="ChEBI" id="CHEBI:30616"/>
        <dbReference type="ChEBI" id="CHEBI:33019"/>
        <dbReference type="ChEBI" id="CHEBI:57502"/>
        <dbReference type="ChEBI" id="CHEBI:58437"/>
        <dbReference type="EC" id="2.7.7.18"/>
    </reaction>
    <physiologicalReaction direction="left-to-right" evidence="10">
        <dbReference type="Rhea" id="RHEA:22861"/>
    </physiologicalReaction>
    <physiologicalReaction direction="right-to-left" evidence="10">
        <dbReference type="Rhea" id="RHEA:22862"/>
    </physiologicalReaction>
</comment>
<keyword evidence="7 13" id="KW-0547">Nucleotide-binding</keyword>
<dbReference type="InterPro" id="IPR000566">
    <property type="entry name" value="Lipocln_cytosolic_FA-bd_dom"/>
</dbReference>
<proteinExistence type="inferred from homology"/>
<dbReference type="SUPFAM" id="SSF52374">
    <property type="entry name" value="Nucleotidylyl transferase"/>
    <property type="match status" value="1"/>
</dbReference>
<comment type="pathway">
    <text evidence="1 13">Cofactor biosynthesis; NAD(+) biosynthesis; NAD(+) from nicotinamide D-ribonucleotide: step 1/1.</text>
</comment>
<feature type="domain" description="Cytosolic fatty-acid binding proteins" evidence="15">
    <location>
        <begin position="313"/>
        <end position="330"/>
    </location>
</feature>
<comment type="similarity">
    <text evidence="12">Belongs to the calycin superfamily. Fatty-acid binding protein (FABP) family.</text>
</comment>
<dbReference type="Pfam" id="PF01467">
    <property type="entry name" value="CTP_transf_like"/>
    <property type="match status" value="1"/>
</dbReference>
<dbReference type="InterPro" id="IPR005248">
    <property type="entry name" value="NadD/NMNAT"/>
</dbReference>
<dbReference type="PANTHER" id="PTHR12039">
    <property type="entry name" value="NICOTINAMIDE MONONUCLEOTIDE ADENYLYLTRANSFERASE"/>
    <property type="match status" value="1"/>
</dbReference>
<keyword evidence="16" id="KW-1185">Reference proteome</keyword>
<evidence type="ECO:0000256" key="4">
    <source>
        <dbReference type="ARBA" id="ARBA00022642"/>
    </source>
</evidence>
<evidence type="ECO:0000256" key="1">
    <source>
        <dbReference type="ARBA" id="ARBA00004658"/>
    </source>
</evidence>
<dbReference type="InterPro" id="IPR004821">
    <property type="entry name" value="Cyt_trans-like"/>
</dbReference>
<dbReference type="PROSITE" id="PS00214">
    <property type="entry name" value="FABP"/>
    <property type="match status" value="1"/>
</dbReference>
<dbReference type="Pfam" id="PF00061">
    <property type="entry name" value="Lipocalin"/>
    <property type="match status" value="1"/>
</dbReference>
<organism evidence="16 17">
    <name type="scientific">Gekko japonicus</name>
    <name type="common">Schlegel's Japanese gecko</name>
    <dbReference type="NCBI Taxonomy" id="146911"/>
    <lineage>
        <taxon>Eukaryota</taxon>
        <taxon>Metazoa</taxon>
        <taxon>Chordata</taxon>
        <taxon>Craniata</taxon>
        <taxon>Vertebrata</taxon>
        <taxon>Euteleostomi</taxon>
        <taxon>Lepidosauria</taxon>
        <taxon>Squamata</taxon>
        <taxon>Bifurcata</taxon>
        <taxon>Gekkota</taxon>
        <taxon>Gekkonidae</taxon>
        <taxon>Gekkoninae</taxon>
        <taxon>Gekko</taxon>
    </lineage>
</organism>
<evidence type="ECO:0000256" key="2">
    <source>
        <dbReference type="ARBA" id="ARBA00005019"/>
    </source>
</evidence>
<dbReference type="SUPFAM" id="SSF50814">
    <property type="entry name" value="Lipocalins"/>
    <property type="match status" value="1"/>
</dbReference>
<dbReference type="EC" id="2.7.7.1" evidence="13"/>
<comment type="pathway">
    <text evidence="2">Cofactor biosynthesis; NAD(+) biosynthesis; deamido-NAD(+) from nicotinate D-ribonucleotide: step 1/1.</text>
</comment>
<dbReference type="Gene3D" id="3.40.50.620">
    <property type="entry name" value="HUPs"/>
    <property type="match status" value="1"/>
</dbReference>
<feature type="region of interest" description="Disordered" evidence="14">
    <location>
        <begin position="122"/>
        <end position="150"/>
    </location>
</feature>
<evidence type="ECO:0000256" key="9">
    <source>
        <dbReference type="ARBA" id="ARBA00023027"/>
    </source>
</evidence>
<evidence type="ECO:0000256" key="11">
    <source>
        <dbReference type="ARBA" id="ARBA00048969"/>
    </source>
</evidence>
<dbReference type="PRINTS" id="PR00178">
    <property type="entry name" value="FATTYACIDBP"/>
</dbReference>
<keyword evidence="12" id="KW-0813">Transport</keyword>
<dbReference type="NCBIfam" id="TIGR00482">
    <property type="entry name" value="nicotinate (nicotinamide) nucleotide adenylyltransferase"/>
    <property type="match status" value="1"/>
</dbReference>
<reference evidence="17" key="1">
    <citation type="submission" date="2025-08" db="UniProtKB">
        <authorList>
            <consortium name="RefSeq"/>
        </authorList>
    </citation>
    <scope>IDENTIFICATION</scope>
</reference>
<evidence type="ECO:0000256" key="10">
    <source>
        <dbReference type="ARBA" id="ARBA00048514"/>
    </source>
</evidence>
<sequence>MEDPDNRSEVVLLACGSFNPITNMHLRLFELGRDCLNDTGKYKVVKGILSPVGDAYQKKGLISARHRVTMAQLATESSDWVGVDDWESSQNEWQETVKVLRYHRQKLNQSYSTNNFDEVASLSKPARKRKREAGGRLPVRRNQPSPETKGVPQLKLLCGTDILESFAVPNLWKPEDILEILTDYGMVCITRPGTQARKFIYESDVLWNHKENIHLVEQWVADDTSATKIRRALRRQQSIRYLVPDSVLAYIEKHKLYTAESEDQNSGVILAPLQRYTKESNRRNWGGRFVCSTVGLLPPVCCLFAIMPVDFSGTWNFVSSDNFEGYMLALGIDFATRKIAKLLKPKKVIEQDGDSFSIHTTSTFRNYSVQFKIGEEFEEDNKGLDNRKCKSVVTWDGDKLVCVQTGEKKNRGWSHWIEGDELYLELRCEDQVSQQVFKRA</sequence>
<evidence type="ECO:0000256" key="13">
    <source>
        <dbReference type="RuleBase" id="RU362021"/>
    </source>
</evidence>
<dbReference type="CDD" id="cd09286">
    <property type="entry name" value="NMNAT_Eukarya"/>
    <property type="match status" value="1"/>
</dbReference>
<dbReference type="Proteomes" id="UP000694871">
    <property type="component" value="Unplaced"/>
</dbReference>
<dbReference type="PANTHER" id="PTHR12039:SF21">
    <property type="entry name" value="NICOTINAMIDE_NICOTINIC ACID MONONUCLEOTIDE ADENYLYLTRANSFERASE 1"/>
    <property type="match status" value="1"/>
</dbReference>
<dbReference type="RefSeq" id="XP_015263153.1">
    <property type="nucleotide sequence ID" value="XM_015407667.1"/>
</dbReference>
<keyword evidence="4 13" id="KW-0662">Pyridine nucleotide biosynthesis</keyword>
<gene>
    <name evidence="17" type="primary">NMNAT1</name>
</gene>
<dbReference type="EC" id="2.7.7.18" evidence="13"/>
<keyword evidence="9 13" id="KW-0520">NAD</keyword>
<dbReference type="InterPro" id="IPR051182">
    <property type="entry name" value="Euk_NMN_adenylyltrnsfrase"/>
</dbReference>
<evidence type="ECO:0000256" key="6">
    <source>
        <dbReference type="ARBA" id="ARBA00022695"/>
    </source>
</evidence>
<evidence type="ECO:0000256" key="5">
    <source>
        <dbReference type="ARBA" id="ARBA00022679"/>
    </source>
</evidence>
<accession>A0ABM1JNW6</accession>
<comment type="catalytic activity">
    <reaction evidence="11">
        <text>beta-nicotinamide D-ribonucleotide + ATP + H(+) = diphosphate + NAD(+)</text>
        <dbReference type="Rhea" id="RHEA:21360"/>
        <dbReference type="ChEBI" id="CHEBI:14649"/>
        <dbReference type="ChEBI" id="CHEBI:15378"/>
        <dbReference type="ChEBI" id="CHEBI:30616"/>
        <dbReference type="ChEBI" id="CHEBI:33019"/>
        <dbReference type="ChEBI" id="CHEBI:57540"/>
        <dbReference type="EC" id="2.7.7.1"/>
    </reaction>
    <physiologicalReaction direction="left-to-right" evidence="11">
        <dbReference type="Rhea" id="RHEA:21361"/>
    </physiologicalReaction>
    <physiologicalReaction direction="right-to-left" evidence="11">
        <dbReference type="Rhea" id="RHEA:21362"/>
    </physiologicalReaction>
</comment>
<evidence type="ECO:0000256" key="8">
    <source>
        <dbReference type="ARBA" id="ARBA00022840"/>
    </source>
</evidence>
<protein>
    <recommendedName>
        <fullName evidence="13">Nicotinamide-nucleotide adenylyltransferase</fullName>
        <ecNumber evidence="13">2.7.7.1</ecNumber>
        <ecNumber evidence="13">2.7.7.18</ecNumber>
    </recommendedName>
</protein>
<dbReference type="GO" id="GO:0016779">
    <property type="term" value="F:nucleotidyltransferase activity"/>
    <property type="evidence" value="ECO:0007669"/>
    <property type="project" value="UniProtKB-KW"/>
</dbReference>
<keyword evidence="5 13" id="KW-0808">Transferase</keyword>
<name>A0ABM1JNW6_GEKJA</name>
<dbReference type="InterPro" id="IPR045094">
    <property type="entry name" value="NMNAT_euk"/>
</dbReference>
<evidence type="ECO:0000259" key="15">
    <source>
        <dbReference type="PROSITE" id="PS00214"/>
    </source>
</evidence>
<evidence type="ECO:0000313" key="16">
    <source>
        <dbReference type="Proteomes" id="UP000694871"/>
    </source>
</evidence>
<dbReference type="GeneID" id="107107374"/>
<dbReference type="InterPro" id="IPR000463">
    <property type="entry name" value="Fatty_acid-bd"/>
</dbReference>
<comment type="similarity">
    <text evidence="3 13">Belongs to the eukaryotic NMN adenylyltransferase family.</text>
</comment>
<evidence type="ECO:0000256" key="14">
    <source>
        <dbReference type="SAM" id="MobiDB-lite"/>
    </source>
</evidence>
<evidence type="ECO:0000313" key="17">
    <source>
        <dbReference type="RefSeq" id="XP_015263153.1"/>
    </source>
</evidence>
<dbReference type="Gene3D" id="2.40.128.20">
    <property type="match status" value="1"/>
</dbReference>
<keyword evidence="8 13" id="KW-0067">ATP-binding</keyword>
<dbReference type="InterPro" id="IPR012674">
    <property type="entry name" value="Calycin"/>
</dbReference>
<keyword evidence="6 13" id="KW-0548">Nucleotidyltransferase</keyword>
<evidence type="ECO:0000256" key="12">
    <source>
        <dbReference type="RuleBase" id="RU003696"/>
    </source>
</evidence>
<evidence type="ECO:0000256" key="7">
    <source>
        <dbReference type="ARBA" id="ARBA00022741"/>
    </source>
</evidence>
<evidence type="ECO:0000256" key="3">
    <source>
        <dbReference type="ARBA" id="ARBA00007064"/>
    </source>
</evidence>